<feature type="region of interest" description="Disordered" evidence="1">
    <location>
        <begin position="1"/>
        <end position="24"/>
    </location>
</feature>
<dbReference type="AlphaFoldDB" id="A0AAN7Z8M1"/>
<evidence type="ECO:0000313" key="2">
    <source>
        <dbReference type="EMBL" id="KAK5628611.1"/>
    </source>
</evidence>
<reference evidence="2 3" key="1">
    <citation type="submission" date="2023-10" db="EMBL/GenBank/DDBJ databases">
        <title>Draft genome sequence of Xylaria bambusicola isolate GMP-LS, the root and basal stem rot pathogen of sugarcane in Indonesia.</title>
        <authorList>
            <person name="Selvaraj P."/>
            <person name="Muralishankar V."/>
            <person name="Muruganantham S."/>
            <person name="Sp S."/>
            <person name="Haryani S."/>
            <person name="Lau K.J.X."/>
            <person name="Naqvi N.I."/>
        </authorList>
    </citation>
    <scope>NUCLEOTIDE SEQUENCE [LARGE SCALE GENOMIC DNA]</scope>
    <source>
        <strain evidence="2">GMP-LS</strain>
    </source>
</reference>
<feature type="compositionally biased region" description="Polar residues" evidence="1">
    <location>
        <begin position="8"/>
        <end position="24"/>
    </location>
</feature>
<dbReference type="Proteomes" id="UP001305414">
    <property type="component" value="Unassembled WGS sequence"/>
</dbReference>
<gene>
    <name evidence="2" type="ORF">RRF57_004326</name>
</gene>
<organism evidence="2 3">
    <name type="scientific">Xylaria bambusicola</name>
    <dbReference type="NCBI Taxonomy" id="326684"/>
    <lineage>
        <taxon>Eukaryota</taxon>
        <taxon>Fungi</taxon>
        <taxon>Dikarya</taxon>
        <taxon>Ascomycota</taxon>
        <taxon>Pezizomycotina</taxon>
        <taxon>Sordariomycetes</taxon>
        <taxon>Xylariomycetidae</taxon>
        <taxon>Xylariales</taxon>
        <taxon>Xylariaceae</taxon>
        <taxon>Xylaria</taxon>
    </lineage>
</organism>
<sequence length="105" mass="11215">MSRGRPHISSQRAGSGTSFGTVSSNASSLLAKRLGSDRAAALVIDPHNGKAQQWRQQGGGNNNGEFLSPDAYSLTSPKGTLPQTPIWQPKLTPTRRGDDLFLNVQ</sequence>
<evidence type="ECO:0000313" key="3">
    <source>
        <dbReference type="Proteomes" id="UP001305414"/>
    </source>
</evidence>
<accession>A0AAN7Z8M1</accession>
<feature type="compositionally biased region" description="Polar residues" evidence="1">
    <location>
        <begin position="73"/>
        <end position="86"/>
    </location>
</feature>
<dbReference type="EMBL" id="JAWHQM010000009">
    <property type="protein sequence ID" value="KAK5628611.1"/>
    <property type="molecule type" value="Genomic_DNA"/>
</dbReference>
<keyword evidence="3" id="KW-1185">Reference proteome</keyword>
<feature type="region of interest" description="Disordered" evidence="1">
    <location>
        <begin position="49"/>
        <end position="105"/>
    </location>
</feature>
<proteinExistence type="predicted"/>
<comment type="caution">
    <text evidence="2">The sequence shown here is derived from an EMBL/GenBank/DDBJ whole genome shotgun (WGS) entry which is preliminary data.</text>
</comment>
<name>A0AAN7Z8M1_9PEZI</name>
<protein>
    <submittedName>
        <fullName evidence="2">Uncharacterized protein</fullName>
    </submittedName>
</protein>
<evidence type="ECO:0000256" key="1">
    <source>
        <dbReference type="SAM" id="MobiDB-lite"/>
    </source>
</evidence>